<evidence type="ECO:0000313" key="7">
    <source>
        <dbReference type="Proteomes" id="UP000214365"/>
    </source>
</evidence>
<dbReference type="GO" id="GO:0003677">
    <property type="term" value="F:DNA binding"/>
    <property type="evidence" value="ECO:0007669"/>
    <property type="project" value="UniProtKB-KW"/>
</dbReference>
<dbReference type="SUPFAM" id="SSF57701">
    <property type="entry name" value="Zn2/Cys6 DNA-binding domain"/>
    <property type="match status" value="1"/>
</dbReference>
<dbReference type="Gene3D" id="4.10.240.10">
    <property type="entry name" value="Zn(2)-C6 fungal-type DNA-binding domain"/>
    <property type="match status" value="1"/>
</dbReference>
<sequence length="769" mass="86852">MFTSYNLEDKSGGSYRIPKLNMKKSRFGCQRCKTRRVKCDEAKPKCQNCKRHGATCVYLGAQPKRQTPKGSHSGATSYSDLCKSDVDLVDPPESRERRLLEARLMCQYVRKTAESISIDDFSRSVYTKAVLELCFQNDAMLYGMYSMAALDQARCSQEDDTVASLDIHRRYLSMALRHHQNDLGNITTDNIDAICVTSSIFRAFAFGLLQHRTLQPYSPPIEWLTLAKTAVAVFTEAYDIVKDKPNSIAWQCLKQVTTFEVPKASSERGYEDLKYLLQRDAEDARTEAWDDEVREAYEWAVRFFGDLRGAAQSGMEEGQICRRLIIFPMFMHDRLVGLIRDAEPRSLVLLAHYFAYLVSFEHIWWIGTAGVQEHFFPQNPSFSYEAMRAAGVCNFGGADLGEVISICSRIPSGNEDRWLQEWRSAADRAATNARISLSKGNKPGARDAFLRASNYYRTAEFYRREDPVNDELSKTLSELCSAMFFSAVEQMPYTLEKVSIPYEGTTLPGIFVRSNKAQTPAPTLILNGGFDSVKEEVCLTFGAPALELGFNVLAFDGPGQGEALRQQKLVFRHDWEKVITPVMDYTLSRPDVDQTKVFLYGISMGGYLVPRAVAYEHRAAAIILNDGIYDFGSAFRNQSFGIGKFLADNHWDATFKTLARLIMRRNTGFKWALLNGQWVYGLPEAGILRESDKYTLEGIVGNIKTPALILDAPDDHFLKGQPEELYKRLECEKTLVQLTRDEGASLHCHIGSAARLNQVVGDYLMERIS</sequence>
<feature type="domain" description="Zn(2)-C6 fungal-type" evidence="5">
    <location>
        <begin position="28"/>
        <end position="58"/>
    </location>
</feature>
<evidence type="ECO:0000256" key="2">
    <source>
        <dbReference type="ARBA" id="ARBA00023125"/>
    </source>
</evidence>
<dbReference type="PROSITE" id="PS00463">
    <property type="entry name" value="ZN2_CY6_FUNGAL_1"/>
    <property type="match status" value="1"/>
</dbReference>
<dbReference type="Proteomes" id="UP000214365">
    <property type="component" value="Unassembled WGS sequence"/>
</dbReference>
<keyword evidence="3" id="KW-0804">Transcription</keyword>
<dbReference type="AlphaFoldDB" id="A0A1Q5QB86"/>
<dbReference type="Pfam" id="PF06500">
    <property type="entry name" value="FrsA-like"/>
    <property type="match status" value="1"/>
</dbReference>
<dbReference type="InterPro" id="IPR036864">
    <property type="entry name" value="Zn2-C6_fun-type_DNA-bd_sf"/>
</dbReference>
<accession>A0A1Q5QB86</accession>
<reference evidence="6 7" key="1">
    <citation type="submission" date="2015-06" db="EMBL/GenBank/DDBJ databases">
        <title>Talaromyces atroroseus IBT 11181 draft genome.</title>
        <authorList>
            <person name="Rasmussen K.B."/>
            <person name="Rasmussen S."/>
            <person name="Petersen B."/>
            <person name="Sicheritz-Ponten T."/>
            <person name="Mortensen U.H."/>
            <person name="Thrane U."/>
        </authorList>
    </citation>
    <scope>NUCLEOTIDE SEQUENCE [LARGE SCALE GENOMIC DNA]</scope>
    <source>
        <strain evidence="6 7">IBT 11181</strain>
    </source>
</reference>
<evidence type="ECO:0000256" key="1">
    <source>
        <dbReference type="ARBA" id="ARBA00023015"/>
    </source>
</evidence>
<protein>
    <recommendedName>
        <fullName evidence="5">Zn(2)-C6 fungal-type domain-containing protein</fullName>
    </recommendedName>
</protein>
<dbReference type="GO" id="GO:0001228">
    <property type="term" value="F:DNA-binding transcription activator activity, RNA polymerase II-specific"/>
    <property type="evidence" value="ECO:0007669"/>
    <property type="project" value="TreeGrafter"/>
</dbReference>
<gene>
    <name evidence="6" type="ORF">UA08_01146</name>
</gene>
<dbReference type="CDD" id="cd00067">
    <property type="entry name" value="GAL4"/>
    <property type="match status" value="1"/>
</dbReference>
<dbReference type="EMBL" id="LFMY01000002">
    <property type="protein sequence ID" value="OKL63202.1"/>
    <property type="molecule type" value="Genomic_DNA"/>
</dbReference>
<name>A0A1Q5QB86_TALAT</name>
<dbReference type="GeneID" id="31000901"/>
<comment type="caution">
    <text evidence="6">The sequence shown here is derived from an EMBL/GenBank/DDBJ whole genome shotgun (WGS) entry which is preliminary data.</text>
</comment>
<dbReference type="InterPro" id="IPR001138">
    <property type="entry name" value="Zn2Cys6_DnaBD"/>
</dbReference>
<dbReference type="SMART" id="SM00066">
    <property type="entry name" value="GAL4"/>
    <property type="match status" value="1"/>
</dbReference>
<dbReference type="RefSeq" id="XP_020123323.1">
    <property type="nucleotide sequence ID" value="XM_020260958.1"/>
</dbReference>
<keyword evidence="4" id="KW-0539">Nucleus</keyword>
<evidence type="ECO:0000259" key="5">
    <source>
        <dbReference type="PROSITE" id="PS50048"/>
    </source>
</evidence>
<dbReference type="PANTHER" id="PTHR47784:SF5">
    <property type="entry name" value="STEROL UPTAKE CONTROL PROTEIN 2"/>
    <property type="match status" value="1"/>
</dbReference>
<dbReference type="InterPro" id="IPR029058">
    <property type="entry name" value="AB_hydrolase_fold"/>
</dbReference>
<keyword evidence="2" id="KW-0238">DNA-binding</keyword>
<dbReference type="GO" id="GO:0008270">
    <property type="term" value="F:zinc ion binding"/>
    <property type="evidence" value="ECO:0007669"/>
    <property type="project" value="InterPro"/>
</dbReference>
<dbReference type="STRING" id="1441469.A0A1Q5QB86"/>
<dbReference type="OrthoDB" id="249703at2759"/>
<organism evidence="6 7">
    <name type="scientific">Talaromyces atroroseus</name>
    <dbReference type="NCBI Taxonomy" id="1441469"/>
    <lineage>
        <taxon>Eukaryota</taxon>
        <taxon>Fungi</taxon>
        <taxon>Dikarya</taxon>
        <taxon>Ascomycota</taxon>
        <taxon>Pezizomycotina</taxon>
        <taxon>Eurotiomycetes</taxon>
        <taxon>Eurotiomycetidae</taxon>
        <taxon>Eurotiales</taxon>
        <taxon>Trichocomaceae</taxon>
        <taxon>Talaromyces</taxon>
        <taxon>Talaromyces sect. Trachyspermi</taxon>
    </lineage>
</organism>
<evidence type="ECO:0000256" key="4">
    <source>
        <dbReference type="ARBA" id="ARBA00023242"/>
    </source>
</evidence>
<dbReference type="Gene3D" id="1.20.1440.110">
    <property type="entry name" value="acylaminoacyl peptidase"/>
    <property type="match status" value="1"/>
</dbReference>
<evidence type="ECO:0000256" key="3">
    <source>
        <dbReference type="ARBA" id="ARBA00023163"/>
    </source>
</evidence>
<evidence type="ECO:0000313" key="6">
    <source>
        <dbReference type="EMBL" id="OKL63202.1"/>
    </source>
</evidence>
<proteinExistence type="predicted"/>
<dbReference type="InterPro" id="IPR010520">
    <property type="entry name" value="FrsA-like"/>
</dbReference>
<dbReference type="PANTHER" id="PTHR47784">
    <property type="entry name" value="STEROL UPTAKE CONTROL PROTEIN 2"/>
    <property type="match status" value="1"/>
</dbReference>
<dbReference type="SUPFAM" id="SSF53474">
    <property type="entry name" value="alpha/beta-Hydrolases"/>
    <property type="match status" value="1"/>
</dbReference>
<dbReference type="PROSITE" id="PS50048">
    <property type="entry name" value="ZN2_CY6_FUNGAL_2"/>
    <property type="match status" value="1"/>
</dbReference>
<keyword evidence="1" id="KW-0805">Transcription regulation</keyword>
<dbReference type="InterPro" id="IPR053157">
    <property type="entry name" value="Sterol_Uptake_Regulator"/>
</dbReference>
<dbReference type="Gene3D" id="3.40.50.1820">
    <property type="entry name" value="alpha/beta hydrolase"/>
    <property type="match status" value="1"/>
</dbReference>
<dbReference type="Pfam" id="PF00172">
    <property type="entry name" value="Zn_clus"/>
    <property type="match status" value="1"/>
</dbReference>
<keyword evidence="7" id="KW-1185">Reference proteome</keyword>